<proteinExistence type="predicted"/>
<evidence type="ECO:0000256" key="1">
    <source>
        <dbReference type="SAM" id="SignalP"/>
    </source>
</evidence>
<evidence type="ECO:0000313" key="2">
    <source>
        <dbReference type="EMBL" id="CAK9096495.1"/>
    </source>
</evidence>
<evidence type="ECO:0008006" key="4">
    <source>
        <dbReference type="Google" id="ProtNLM"/>
    </source>
</evidence>
<comment type="caution">
    <text evidence="2">The sequence shown here is derived from an EMBL/GenBank/DDBJ whole genome shotgun (WGS) entry which is preliminary data.</text>
</comment>
<sequence length="119" mass="13734">MQRFRSSWMCKSQGFFLVFMYCMLQQAFRIKAKHSDAPDIRRHSPREDLANVCNHTRGNEPGGVFLTLGVRLALRDPYLPCLEYFGICCETPAYLLKFLILTRQCVLNPLIRYVPLGGC</sequence>
<evidence type="ECO:0000313" key="3">
    <source>
        <dbReference type="Proteomes" id="UP001642484"/>
    </source>
</evidence>
<keyword evidence="3" id="KW-1185">Reference proteome</keyword>
<reference evidence="2 3" key="1">
    <citation type="submission" date="2024-02" db="EMBL/GenBank/DDBJ databases">
        <authorList>
            <person name="Chen Y."/>
            <person name="Shah S."/>
            <person name="Dougan E. K."/>
            <person name="Thang M."/>
            <person name="Chan C."/>
        </authorList>
    </citation>
    <scope>NUCLEOTIDE SEQUENCE [LARGE SCALE GENOMIC DNA]</scope>
</reference>
<name>A0ABP0R7C1_9DINO</name>
<gene>
    <name evidence="2" type="ORF">CCMP2556_LOCUS45878</name>
</gene>
<keyword evidence="1" id="KW-0732">Signal</keyword>
<accession>A0ABP0R7C1</accession>
<dbReference type="EMBL" id="CAXAMN010025608">
    <property type="protein sequence ID" value="CAK9096495.1"/>
    <property type="molecule type" value="Genomic_DNA"/>
</dbReference>
<feature type="chain" id="PRO_5047356791" description="Secreted protein" evidence="1">
    <location>
        <begin position="28"/>
        <end position="119"/>
    </location>
</feature>
<organism evidence="2 3">
    <name type="scientific">Durusdinium trenchii</name>
    <dbReference type="NCBI Taxonomy" id="1381693"/>
    <lineage>
        <taxon>Eukaryota</taxon>
        <taxon>Sar</taxon>
        <taxon>Alveolata</taxon>
        <taxon>Dinophyceae</taxon>
        <taxon>Suessiales</taxon>
        <taxon>Symbiodiniaceae</taxon>
        <taxon>Durusdinium</taxon>
    </lineage>
</organism>
<feature type="signal peptide" evidence="1">
    <location>
        <begin position="1"/>
        <end position="27"/>
    </location>
</feature>
<protein>
    <recommendedName>
        <fullName evidence="4">Secreted protein</fullName>
    </recommendedName>
</protein>
<dbReference type="Proteomes" id="UP001642484">
    <property type="component" value="Unassembled WGS sequence"/>
</dbReference>